<accession>A0ABS5IZ13</accession>
<dbReference type="Proteomes" id="UP000676386">
    <property type="component" value="Unassembled WGS sequence"/>
</dbReference>
<evidence type="ECO:0000256" key="2">
    <source>
        <dbReference type="SAM" id="SignalP"/>
    </source>
</evidence>
<comment type="caution">
    <text evidence="3">The sequence shown here is derived from an EMBL/GenBank/DDBJ whole genome shotgun (WGS) entry which is preliminary data.</text>
</comment>
<feature type="region of interest" description="Disordered" evidence="1">
    <location>
        <begin position="22"/>
        <end position="70"/>
    </location>
</feature>
<name>A0ABS5IZ13_9BACT</name>
<feature type="chain" id="PRO_5046817894" evidence="2">
    <location>
        <begin position="26"/>
        <end position="70"/>
    </location>
</feature>
<organism evidence="3 4">
    <name type="scientific">Chitinophaga hostae</name>
    <dbReference type="NCBI Taxonomy" id="2831022"/>
    <lineage>
        <taxon>Bacteria</taxon>
        <taxon>Pseudomonadati</taxon>
        <taxon>Bacteroidota</taxon>
        <taxon>Chitinophagia</taxon>
        <taxon>Chitinophagales</taxon>
        <taxon>Chitinophagaceae</taxon>
        <taxon>Chitinophaga</taxon>
    </lineage>
</organism>
<gene>
    <name evidence="3" type="ORF">KE626_12870</name>
</gene>
<reference evidence="3 4" key="1">
    <citation type="submission" date="2021-04" db="EMBL/GenBank/DDBJ databases">
        <title>Chitinophaga sp. nov., isolated from the rhizosphere soil.</title>
        <authorList>
            <person name="He S."/>
        </authorList>
    </citation>
    <scope>NUCLEOTIDE SEQUENCE [LARGE SCALE GENOMIC DNA]</scope>
    <source>
        <strain evidence="3 4">2R12</strain>
    </source>
</reference>
<protein>
    <submittedName>
        <fullName evidence="3">Uncharacterized protein</fullName>
    </submittedName>
</protein>
<evidence type="ECO:0000313" key="3">
    <source>
        <dbReference type="EMBL" id="MBS0028203.1"/>
    </source>
</evidence>
<sequence length="70" mass="7552">MKYRLFFATVMAAAVTIISTSGIMAQNSSKEQRKPAVDTSRKPVARPATPAKPMPKADTTKKAGGKHKSY</sequence>
<feature type="compositionally biased region" description="Basic and acidic residues" evidence="1">
    <location>
        <begin position="30"/>
        <end position="41"/>
    </location>
</feature>
<dbReference type="RefSeq" id="WP_211973308.1">
    <property type="nucleotide sequence ID" value="NZ_CBFHAM010000110.1"/>
</dbReference>
<feature type="signal peptide" evidence="2">
    <location>
        <begin position="1"/>
        <end position="25"/>
    </location>
</feature>
<evidence type="ECO:0000313" key="4">
    <source>
        <dbReference type="Proteomes" id="UP000676386"/>
    </source>
</evidence>
<proteinExistence type="predicted"/>
<keyword evidence="4" id="KW-1185">Reference proteome</keyword>
<dbReference type="EMBL" id="JAGTXB010000005">
    <property type="protein sequence ID" value="MBS0028203.1"/>
    <property type="molecule type" value="Genomic_DNA"/>
</dbReference>
<keyword evidence="2" id="KW-0732">Signal</keyword>
<evidence type="ECO:0000256" key="1">
    <source>
        <dbReference type="SAM" id="MobiDB-lite"/>
    </source>
</evidence>